<dbReference type="Gene3D" id="3.40.50.12780">
    <property type="entry name" value="N-terminal domain of ligase-like"/>
    <property type="match status" value="1"/>
</dbReference>
<evidence type="ECO:0000313" key="3">
    <source>
        <dbReference type="EMBL" id="PBK83930.1"/>
    </source>
</evidence>
<sequence>MSVVVVPKFNFKEMLQSIVKHRMSSLMVVPPRVVLLCKDPILKNFDLSNATGVVSMCPVEQKCGMFRGALAPGVIRRVVKTDGTLGDYDEEGELYFRTPAAATEYLNNEAAYVISYHATKNIV</sequence>
<organism evidence="3 4">
    <name type="scientific">Armillaria gallica</name>
    <name type="common">Bulbous honey fungus</name>
    <name type="synonym">Armillaria bulbosa</name>
    <dbReference type="NCBI Taxonomy" id="47427"/>
    <lineage>
        <taxon>Eukaryota</taxon>
        <taxon>Fungi</taxon>
        <taxon>Dikarya</taxon>
        <taxon>Basidiomycota</taxon>
        <taxon>Agaricomycotina</taxon>
        <taxon>Agaricomycetes</taxon>
        <taxon>Agaricomycetidae</taxon>
        <taxon>Agaricales</taxon>
        <taxon>Marasmiineae</taxon>
        <taxon>Physalacriaceae</taxon>
        <taxon>Armillaria</taxon>
    </lineage>
</organism>
<protein>
    <recommendedName>
        <fullName evidence="5">AMP-dependent synthetase/ligase domain-containing protein</fullName>
    </recommendedName>
</protein>
<dbReference type="PANTHER" id="PTHR24096:SF149">
    <property type="entry name" value="AMP-BINDING DOMAIN-CONTAINING PROTEIN-RELATED"/>
    <property type="match status" value="1"/>
</dbReference>
<comment type="similarity">
    <text evidence="1">Belongs to the ATP-dependent AMP-binding enzyme family.</text>
</comment>
<keyword evidence="2" id="KW-0436">Ligase</keyword>
<dbReference type="SUPFAM" id="SSF56801">
    <property type="entry name" value="Acetyl-CoA synthetase-like"/>
    <property type="match status" value="1"/>
</dbReference>
<dbReference type="PANTHER" id="PTHR24096">
    <property type="entry name" value="LONG-CHAIN-FATTY-ACID--COA LIGASE"/>
    <property type="match status" value="1"/>
</dbReference>
<accession>A0A2H3CPY7</accession>
<evidence type="ECO:0000256" key="1">
    <source>
        <dbReference type="ARBA" id="ARBA00006432"/>
    </source>
</evidence>
<reference evidence="4" key="1">
    <citation type="journal article" date="2017" name="Nat. Ecol. Evol.">
        <title>Genome expansion and lineage-specific genetic innovations in the forest pathogenic fungi Armillaria.</title>
        <authorList>
            <person name="Sipos G."/>
            <person name="Prasanna A.N."/>
            <person name="Walter M.C."/>
            <person name="O'Connor E."/>
            <person name="Balint B."/>
            <person name="Krizsan K."/>
            <person name="Kiss B."/>
            <person name="Hess J."/>
            <person name="Varga T."/>
            <person name="Slot J."/>
            <person name="Riley R."/>
            <person name="Boka B."/>
            <person name="Rigling D."/>
            <person name="Barry K."/>
            <person name="Lee J."/>
            <person name="Mihaltcheva S."/>
            <person name="LaButti K."/>
            <person name="Lipzen A."/>
            <person name="Waldron R."/>
            <person name="Moloney N.M."/>
            <person name="Sperisen C."/>
            <person name="Kredics L."/>
            <person name="Vagvoelgyi C."/>
            <person name="Patrignani A."/>
            <person name="Fitzpatrick D."/>
            <person name="Nagy I."/>
            <person name="Doyle S."/>
            <person name="Anderson J.B."/>
            <person name="Grigoriev I.V."/>
            <person name="Gueldener U."/>
            <person name="Muensterkoetter M."/>
            <person name="Nagy L.G."/>
        </authorList>
    </citation>
    <scope>NUCLEOTIDE SEQUENCE [LARGE SCALE GENOMIC DNA]</scope>
    <source>
        <strain evidence="4">Ar21-2</strain>
    </source>
</reference>
<keyword evidence="4" id="KW-1185">Reference proteome</keyword>
<dbReference type="AlphaFoldDB" id="A0A2H3CPY7"/>
<dbReference type="EMBL" id="KZ293702">
    <property type="protein sequence ID" value="PBK83930.1"/>
    <property type="molecule type" value="Genomic_DNA"/>
</dbReference>
<gene>
    <name evidence="3" type="ORF">ARMGADRAFT_1088907</name>
</gene>
<dbReference type="Gene3D" id="3.40.50.980">
    <property type="match status" value="1"/>
</dbReference>
<dbReference type="InParanoid" id="A0A2H3CPY7"/>
<dbReference type="GO" id="GO:0016405">
    <property type="term" value="F:CoA-ligase activity"/>
    <property type="evidence" value="ECO:0007669"/>
    <property type="project" value="TreeGrafter"/>
</dbReference>
<evidence type="ECO:0008006" key="5">
    <source>
        <dbReference type="Google" id="ProtNLM"/>
    </source>
</evidence>
<evidence type="ECO:0000313" key="4">
    <source>
        <dbReference type="Proteomes" id="UP000217790"/>
    </source>
</evidence>
<dbReference type="OrthoDB" id="6509636at2759"/>
<dbReference type="STRING" id="47427.A0A2H3CPY7"/>
<dbReference type="Proteomes" id="UP000217790">
    <property type="component" value="Unassembled WGS sequence"/>
</dbReference>
<evidence type="ECO:0000256" key="2">
    <source>
        <dbReference type="ARBA" id="ARBA00022598"/>
    </source>
</evidence>
<proteinExistence type="inferred from homology"/>
<name>A0A2H3CPY7_ARMGA</name>
<dbReference type="InterPro" id="IPR042099">
    <property type="entry name" value="ANL_N_sf"/>
</dbReference>